<reference evidence="2" key="2">
    <citation type="submission" date="2016-02" db="EMBL/GenBank/DDBJ databases">
        <title>Genome sequencing of Aspergillus luchuensis NBRC 4314.</title>
        <authorList>
            <person name="Yamada O."/>
        </authorList>
    </citation>
    <scope>NUCLEOTIDE SEQUENCE [LARGE SCALE GENOMIC DNA]</scope>
    <source>
        <strain evidence="2">RIB 2604</strain>
    </source>
</reference>
<evidence type="ECO:0000313" key="1">
    <source>
        <dbReference type="EMBL" id="GAT21578.1"/>
    </source>
</evidence>
<dbReference type="Proteomes" id="UP000075230">
    <property type="component" value="Unassembled WGS sequence"/>
</dbReference>
<comment type="caution">
    <text evidence="1">The sequence shown here is derived from an EMBL/GenBank/DDBJ whole genome shotgun (WGS) entry which is preliminary data.</text>
</comment>
<accession>A0A146F692</accession>
<gene>
    <name evidence="1" type="ORF">RIB2604_01004690</name>
</gene>
<name>A0A146F692_ASPKA</name>
<dbReference type="AlphaFoldDB" id="A0A146F692"/>
<proteinExistence type="predicted"/>
<reference evidence="1 2" key="1">
    <citation type="journal article" date="2016" name="DNA Res.">
        <title>Genome sequence of Aspergillus luchuensis NBRC 4314.</title>
        <authorList>
            <person name="Yamada O."/>
            <person name="Machida M."/>
            <person name="Hosoyama A."/>
            <person name="Goto M."/>
            <person name="Takahashi T."/>
            <person name="Futagami T."/>
            <person name="Yamagata Y."/>
            <person name="Takeuchi M."/>
            <person name="Kobayashi T."/>
            <person name="Koike H."/>
            <person name="Abe K."/>
            <person name="Asai K."/>
            <person name="Arita M."/>
            <person name="Fujita N."/>
            <person name="Fukuda K."/>
            <person name="Higa K."/>
            <person name="Horikawa H."/>
            <person name="Ishikawa T."/>
            <person name="Jinno K."/>
            <person name="Kato Y."/>
            <person name="Kirimura K."/>
            <person name="Mizutani O."/>
            <person name="Nakasone K."/>
            <person name="Sano M."/>
            <person name="Shiraishi Y."/>
            <person name="Tsukahara M."/>
            <person name="Gomi K."/>
        </authorList>
    </citation>
    <scope>NUCLEOTIDE SEQUENCE [LARGE SCALE GENOMIC DNA]</scope>
    <source>
        <strain evidence="1 2">RIB 2604</strain>
    </source>
</reference>
<organism evidence="1 2">
    <name type="scientific">Aspergillus kawachii</name>
    <name type="common">White koji mold</name>
    <name type="synonym">Aspergillus awamori var. kawachi</name>
    <dbReference type="NCBI Taxonomy" id="1069201"/>
    <lineage>
        <taxon>Eukaryota</taxon>
        <taxon>Fungi</taxon>
        <taxon>Dikarya</taxon>
        <taxon>Ascomycota</taxon>
        <taxon>Pezizomycotina</taxon>
        <taxon>Eurotiomycetes</taxon>
        <taxon>Eurotiomycetidae</taxon>
        <taxon>Eurotiales</taxon>
        <taxon>Aspergillaceae</taxon>
        <taxon>Aspergillus</taxon>
        <taxon>Aspergillus subgen. Circumdati</taxon>
    </lineage>
</organism>
<protein>
    <submittedName>
        <fullName evidence="1">Lovastatin nonaketide synthase</fullName>
    </submittedName>
</protein>
<dbReference type="EMBL" id="BCWF01000010">
    <property type="protein sequence ID" value="GAT21578.1"/>
    <property type="molecule type" value="Genomic_DNA"/>
</dbReference>
<evidence type="ECO:0000313" key="2">
    <source>
        <dbReference type="Proteomes" id="UP000075230"/>
    </source>
</evidence>
<sequence>MTRQYQYRPLPTATSNHQMACSVVYATSADRLNINVKVTLNFEGCVLTRISLIDLTDHE</sequence>